<keyword evidence="1" id="KW-0472">Membrane</keyword>
<feature type="transmembrane region" description="Helical" evidence="1">
    <location>
        <begin position="69"/>
        <end position="90"/>
    </location>
</feature>
<dbReference type="EMBL" id="FCNZ02000001">
    <property type="protein sequence ID" value="SAL14739.1"/>
    <property type="molecule type" value="Genomic_DNA"/>
</dbReference>
<reference evidence="2" key="1">
    <citation type="submission" date="2016-01" db="EMBL/GenBank/DDBJ databases">
        <authorList>
            <person name="Peeters Charlotte."/>
        </authorList>
    </citation>
    <scope>NUCLEOTIDE SEQUENCE</scope>
    <source>
        <strain evidence="2">LMG 22936</strain>
    </source>
</reference>
<dbReference type="STRING" id="326475.AWB66_00588"/>
<dbReference type="Proteomes" id="UP000054717">
    <property type="component" value="Unassembled WGS sequence"/>
</dbReference>
<gene>
    <name evidence="2" type="ORF">AWB66_00588</name>
</gene>
<evidence type="ECO:0000313" key="2">
    <source>
        <dbReference type="EMBL" id="SAL14739.1"/>
    </source>
</evidence>
<feature type="transmembrane region" description="Helical" evidence="1">
    <location>
        <begin position="28"/>
        <end position="49"/>
    </location>
</feature>
<comment type="caution">
    <text evidence="2">The sequence shown here is derived from an EMBL/GenBank/DDBJ whole genome shotgun (WGS) entry which is preliminary data.</text>
</comment>
<feature type="transmembrane region" description="Helical" evidence="1">
    <location>
        <begin position="313"/>
        <end position="332"/>
    </location>
</feature>
<sequence>MCHYYRPSTDGTGHRMSNQKSIGKQSNLLRIVAAFLAFGGIIFAFAPIYPGFPAFSLDSSWQYAMNEAVARNFVIGKDILFTMGPLTSVYSHIYHPATDAAMLWFSVFLASAFFVGCLSLARGSFLILLIPFAIPQTGLYDPFFLCLPLLFVLVAIEWTQSVKPLRNWLAAALAILAAALSILPLVKASFLFPVAVSAVIAVAVVGRKSGGLAALYVVFAILLNFTTWAALGQPVGGFVRYYLSQLPIISGFNDGMSTLGPVWQTAAFLVAALIILVLLLRSRRYGSSTWIAALSLAIIFYVAYKAGFVRHDGHARTAGSTLLLTSCILVLALRSRLSIAIFVVGMLAWATVNYAHMSVDPISMSSRLTAVWTRSWTGLRVRASGSDEFEKRFQSARAKIVAELPLPPSDSTVDLYPFDISAVLASGQRWAPRPVLQTYSAYTPALAELDRAHLASKNAADRIYFSISAIDEHYPSLEDGTSWPELISRYRVTALFGQYAVLEKRSVAEKIAFSEPVVDQRDTPLGQQVALPQTTAPLWAKIVIRPTLMGRLVSFLYKLPALNLVVLYPTGVAEHYRYVPGYGVSGFLLSPTVHSAFDFAALQSTRRDDLLGARKPVSIGIQGDSGTSWLWRNTYSLQVSELQFHMDDKVGGQLFAKAVPVPNEIEPGGVCNVDAINGVERTEKPSLLSRNTFSVMGWGAVSPTEGIGNDRVFVSIRGSDGNAEMIEAKKIPRNDVNSHFKQPSMGNVGYEVVVDAADLHGRYNVGVVQKTGGRYFECPVHAIVETRDYRPPSLFSPTANLPPVRDTGGECSVDEINGSPYQPGRNISLKNGANTIKGWAVYAGGAGVPNERVFVEITRRDGSVQVIEAEKTERRDVNEHFQNTGSGRSGFSATVDGVTLTGPSKIQIVQLSKGRYARCPVVASLIGG</sequence>
<name>A0A158F5V6_9BURK</name>
<feature type="transmembrane region" description="Helical" evidence="1">
    <location>
        <begin position="168"/>
        <end position="184"/>
    </location>
</feature>
<keyword evidence="1" id="KW-0812">Transmembrane</keyword>
<feature type="transmembrane region" description="Helical" evidence="1">
    <location>
        <begin position="213"/>
        <end position="231"/>
    </location>
</feature>
<keyword evidence="3" id="KW-1185">Reference proteome</keyword>
<evidence type="ECO:0000313" key="3">
    <source>
        <dbReference type="Proteomes" id="UP000054717"/>
    </source>
</evidence>
<feature type="transmembrane region" description="Helical" evidence="1">
    <location>
        <begin position="190"/>
        <end position="206"/>
    </location>
</feature>
<feature type="transmembrane region" description="Helical" evidence="1">
    <location>
        <begin position="262"/>
        <end position="280"/>
    </location>
</feature>
<evidence type="ECO:0000256" key="1">
    <source>
        <dbReference type="SAM" id="Phobius"/>
    </source>
</evidence>
<keyword evidence="1" id="KW-1133">Transmembrane helix</keyword>
<feature type="transmembrane region" description="Helical" evidence="1">
    <location>
        <begin position="287"/>
        <end position="307"/>
    </location>
</feature>
<accession>A0A158F5V6</accession>
<feature type="transmembrane region" description="Helical" evidence="1">
    <location>
        <begin position="339"/>
        <end position="357"/>
    </location>
</feature>
<organism evidence="2 3">
    <name type="scientific">Caballeronia telluris</name>
    <dbReference type="NCBI Taxonomy" id="326475"/>
    <lineage>
        <taxon>Bacteria</taxon>
        <taxon>Pseudomonadati</taxon>
        <taxon>Pseudomonadota</taxon>
        <taxon>Betaproteobacteria</taxon>
        <taxon>Burkholderiales</taxon>
        <taxon>Burkholderiaceae</taxon>
        <taxon>Caballeronia</taxon>
    </lineage>
</organism>
<protein>
    <submittedName>
        <fullName evidence="2">Uncharacterized protein</fullName>
    </submittedName>
</protein>
<dbReference type="AlphaFoldDB" id="A0A158F5V6"/>
<feature type="transmembrane region" description="Helical" evidence="1">
    <location>
        <begin position="139"/>
        <end position="156"/>
    </location>
</feature>
<feature type="transmembrane region" description="Helical" evidence="1">
    <location>
        <begin position="102"/>
        <end position="133"/>
    </location>
</feature>
<proteinExistence type="predicted"/>